<feature type="transmembrane region" description="Helical" evidence="6">
    <location>
        <begin position="220"/>
        <end position="239"/>
    </location>
</feature>
<keyword evidence="6" id="KW-0812">Transmembrane</keyword>
<dbReference type="PANTHER" id="PTHR43531:SF11">
    <property type="entry name" value="METHYL-ACCEPTING CHEMOTAXIS PROTEIN 3"/>
    <property type="match status" value="1"/>
</dbReference>
<dbReference type="GO" id="GO:0006935">
    <property type="term" value="P:chemotaxis"/>
    <property type="evidence" value="ECO:0007669"/>
    <property type="project" value="UniProtKB-KW"/>
</dbReference>
<dbReference type="Pfam" id="PF00015">
    <property type="entry name" value="MCPsignal"/>
    <property type="match status" value="1"/>
</dbReference>
<feature type="region of interest" description="Disordered" evidence="5">
    <location>
        <begin position="1"/>
        <end position="22"/>
    </location>
</feature>
<dbReference type="PANTHER" id="PTHR43531">
    <property type="entry name" value="PROTEIN ICFG"/>
    <property type="match status" value="1"/>
</dbReference>
<organism evidence="9 10">
    <name type="scientific">Azospirillum lipoferum</name>
    <dbReference type="NCBI Taxonomy" id="193"/>
    <lineage>
        <taxon>Bacteria</taxon>
        <taxon>Pseudomonadati</taxon>
        <taxon>Pseudomonadota</taxon>
        <taxon>Alphaproteobacteria</taxon>
        <taxon>Rhodospirillales</taxon>
        <taxon>Azospirillaceae</taxon>
        <taxon>Azospirillum</taxon>
    </lineage>
</organism>
<sequence>MSCRRPPGVGGRRSDARNRTRLSPSCHTLSGCLPTMSIKTKLRLAFAFLIGIFVAFGFIVLQVLSSVSADSSLIATDILTAVRTTYAIDVATSDYRAAELLHVLSKDAAGMDADEKTMERLKGEIAARRAEYEALVDTPEERRRYDSFVRSYTAYMASSEKMIALSREDQIADATIMVKQSARVFESLSKDLEELVQLATAQAAVANSNSNRLIGNSRSLILAGLAVVLVFGGICLWAVDNGIGRPIVAMTGTLNRLAEGDFTPTAAPVERADDIGQMARAVESTGMAVRALASDLGELVEAAHGGVLSTRVDVIGHGGDYATLVKGMNELIEGLTRPLFEVVEVMQMLAAGDLRGRMMGAYEGDLRALKANLNRSLDTLVTLLSEVGAISAAVAQGDLTRTVTGTYQGEYARLKSDLNQAVEHLRVLVADIAGDTEQTAVAVTQTTAAARQVADLSASQLGTLTNVAAGIGQTAMAVDTIAHNAARGSELAARTTAFAEDGQTRLVRLAESVERIAEAHERIEQITGKIARISDKTHILSLNAGIEAARAGQEGRGFGIVAQQIGRLAEEAAVAAQDIEQIIAESTQLVRSGVAVTGEARTAIERIAEAAQDSSGVVQAISAAITQQSAAVKDLHERVSSLRAGSQGNAGAAEEICATMEELARMIHRTRDQISRFVLVSSESRAPCPPLSSASSANS</sequence>
<comment type="caution">
    <text evidence="9">The sequence shown here is derived from an EMBL/GenBank/DDBJ whole genome shotgun (WGS) entry which is preliminary data.</text>
</comment>
<evidence type="ECO:0000256" key="5">
    <source>
        <dbReference type="SAM" id="MobiDB-lite"/>
    </source>
</evidence>
<keyword evidence="10" id="KW-1185">Reference proteome</keyword>
<dbReference type="SMART" id="SM00283">
    <property type="entry name" value="MA"/>
    <property type="match status" value="1"/>
</dbReference>
<dbReference type="InterPro" id="IPR004089">
    <property type="entry name" value="MCPsignal_dom"/>
</dbReference>
<dbReference type="Pfam" id="PF12729">
    <property type="entry name" value="4HB_MCP_1"/>
    <property type="match status" value="1"/>
</dbReference>
<evidence type="ECO:0000313" key="9">
    <source>
        <dbReference type="EMBL" id="KAA0595184.1"/>
    </source>
</evidence>
<evidence type="ECO:0000256" key="6">
    <source>
        <dbReference type="SAM" id="Phobius"/>
    </source>
</evidence>
<dbReference type="Proteomes" id="UP000324927">
    <property type="component" value="Unassembled WGS sequence"/>
</dbReference>
<dbReference type="OrthoDB" id="5292010at2"/>
<dbReference type="InterPro" id="IPR024478">
    <property type="entry name" value="HlyB_4HB_MCP"/>
</dbReference>
<gene>
    <name evidence="9" type="ORF">FZ942_16205</name>
</gene>
<evidence type="ECO:0000256" key="4">
    <source>
        <dbReference type="SAM" id="Coils"/>
    </source>
</evidence>
<evidence type="ECO:0000259" key="7">
    <source>
        <dbReference type="PROSITE" id="PS50111"/>
    </source>
</evidence>
<dbReference type="CDD" id="cd19411">
    <property type="entry name" value="MCP2201-like_sensor"/>
    <property type="match status" value="1"/>
</dbReference>
<dbReference type="PROSITE" id="PS51257">
    <property type="entry name" value="PROKAR_LIPOPROTEIN"/>
    <property type="match status" value="1"/>
</dbReference>
<keyword evidence="3" id="KW-0807">Transducer</keyword>
<dbReference type="SMART" id="SM00304">
    <property type="entry name" value="HAMP"/>
    <property type="match status" value="2"/>
</dbReference>
<dbReference type="Pfam" id="PF00672">
    <property type="entry name" value="HAMP"/>
    <property type="match status" value="1"/>
</dbReference>
<accession>A0A5A9GNK2</accession>
<feature type="coiled-coil region" evidence="4">
    <location>
        <begin position="509"/>
        <end position="536"/>
    </location>
</feature>
<dbReference type="PROSITE" id="PS50885">
    <property type="entry name" value="HAMP"/>
    <property type="match status" value="2"/>
</dbReference>
<dbReference type="GO" id="GO:0005886">
    <property type="term" value="C:plasma membrane"/>
    <property type="evidence" value="ECO:0007669"/>
    <property type="project" value="TreeGrafter"/>
</dbReference>
<keyword evidence="6" id="KW-0472">Membrane</keyword>
<evidence type="ECO:0000256" key="1">
    <source>
        <dbReference type="ARBA" id="ARBA00022500"/>
    </source>
</evidence>
<feature type="coiled-coil region" evidence="4">
    <location>
        <begin position="111"/>
        <end position="138"/>
    </location>
</feature>
<dbReference type="EMBL" id="VTTN01000006">
    <property type="protein sequence ID" value="KAA0595184.1"/>
    <property type="molecule type" value="Genomic_DNA"/>
</dbReference>
<dbReference type="AlphaFoldDB" id="A0A5A9GNK2"/>
<dbReference type="GO" id="GO:0004888">
    <property type="term" value="F:transmembrane signaling receptor activity"/>
    <property type="evidence" value="ECO:0007669"/>
    <property type="project" value="TreeGrafter"/>
</dbReference>
<dbReference type="InterPro" id="IPR047347">
    <property type="entry name" value="YvaQ-like_sensor"/>
</dbReference>
<comment type="similarity">
    <text evidence="2">Belongs to the methyl-accepting chemotaxis (MCP) protein family.</text>
</comment>
<evidence type="ECO:0000256" key="3">
    <source>
        <dbReference type="PROSITE-ProRule" id="PRU00284"/>
    </source>
</evidence>
<feature type="domain" description="HAMP" evidence="8">
    <location>
        <begin position="378"/>
        <end position="430"/>
    </location>
</feature>
<feature type="domain" description="Methyl-accepting transducer" evidence="7">
    <location>
        <begin position="435"/>
        <end position="664"/>
    </location>
</feature>
<feature type="domain" description="HAMP" evidence="8">
    <location>
        <begin position="241"/>
        <end position="294"/>
    </location>
</feature>
<dbReference type="CDD" id="cd06225">
    <property type="entry name" value="HAMP"/>
    <property type="match status" value="1"/>
</dbReference>
<dbReference type="InterPro" id="IPR051310">
    <property type="entry name" value="MCP_chemotaxis"/>
</dbReference>
<reference evidence="9 10" key="1">
    <citation type="submission" date="2019-08" db="EMBL/GenBank/DDBJ databases">
        <authorList>
            <person name="Grouzdev D."/>
            <person name="Tikhonova E."/>
            <person name="Kravchenko I."/>
        </authorList>
    </citation>
    <scope>NUCLEOTIDE SEQUENCE [LARGE SCALE GENOMIC DNA]</scope>
    <source>
        <strain evidence="9 10">59b</strain>
    </source>
</reference>
<keyword evidence="4" id="KW-0175">Coiled coil</keyword>
<dbReference type="InterPro" id="IPR003660">
    <property type="entry name" value="HAMP_dom"/>
</dbReference>
<dbReference type="Gene3D" id="1.20.120.1530">
    <property type="match status" value="1"/>
</dbReference>
<keyword evidence="6" id="KW-1133">Transmembrane helix</keyword>
<dbReference type="Gene3D" id="1.10.287.950">
    <property type="entry name" value="Methyl-accepting chemotaxis protein"/>
    <property type="match status" value="1"/>
</dbReference>
<dbReference type="PROSITE" id="PS50111">
    <property type="entry name" value="CHEMOTAXIS_TRANSDUC_2"/>
    <property type="match status" value="1"/>
</dbReference>
<dbReference type="SUPFAM" id="SSF58104">
    <property type="entry name" value="Methyl-accepting chemotaxis protein (MCP) signaling domain"/>
    <property type="match status" value="1"/>
</dbReference>
<evidence type="ECO:0000313" key="10">
    <source>
        <dbReference type="Proteomes" id="UP000324927"/>
    </source>
</evidence>
<keyword evidence="1" id="KW-0145">Chemotaxis</keyword>
<dbReference type="GO" id="GO:0007165">
    <property type="term" value="P:signal transduction"/>
    <property type="evidence" value="ECO:0007669"/>
    <property type="project" value="UniProtKB-KW"/>
</dbReference>
<name>A0A5A9GNK2_AZOLI</name>
<dbReference type="SUPFAM" id="SSF158472">
    <property type="entry name" value="HAMP domain-like"/>
    <property type="match status" value="1"/>
</dbReference>
<proteinExistence type="inferred from homology"/>
<protein>
    <submittedName>
        <fullName evidence="9">HAMP domain-containing protein</fullName>
    </submittedName>
</protein>
<evidence type="ECO:0000256" key="2">
    <source>
        <dbReference type="ARBA" id="ARBA00029447"/>
    </source>
</evidence>
<feature type="transmembrane region" description="Helical" evidence="6">
    <location>
        <begin position="44"/>
        <end position="64"/>
    </location>
</feature>
<dbReference type="Pfam" id="PF18947">
    <property type="entry name" value="HAMP_2"/>
    <property type="match status" value="1"/>
</dbReference>
<evidence type="ECO:0000259" key="8">
    <source>
        <dbReference type="PROSITE" id="PS50885"/>
    </source>
</evidence>